<organism evidence="2 3">
    <name type="scientific">Gossypium arboreum</name>
    <name type="common">Tree cotton</name>
    <name type="synonym">Gossypium nanking</name>
    <dbReference type="NCBI Taxonomy" id="29729"/>
    <lineage>
        <taxon>Eukaryota</taxon>
        <taxon>Viridiplantae</taxon>
        <taxon>Streptophyta</taxon>
        <taxon>Embryophyta</taxon>
        <taxon>Tracheophyta</taxon>
        <taxon>Spermatophyta</taxon>
        <taxon>Magnoliopsida</taxon>
        <taxon>eudicotyledons</taxon>
        <taxon>Gunneridae</taxon>
        <taxon>Pentapetalae</taxon>
        <taxon>rosids</taxon>
        <taxon>malvids</taxon>
        <taxon>Malvales</taxon>
        <taxon>Malvaceae</taxon>
        <taxon>Malvoideae</taxon>
        <taxon>Gossypium</taxon>
    </lineage>
</organism>
<evidence type="ECO:0000313" key="2">
    <source>
        <dbReference type="EMBL" id="KAK5775397.1"/>
    </source>
</evidence>
<dbReference type="InterPro" id="IPR053134">
    <property type="entry name" value="RNA-dir_DNA_polymerase"/>
</dbReference>
<dbReference type="PANTHER" id="PTHR24559">
    <property type="entry name" value="TRANSPOSON TY3-I GAG-POL POLYPROTEIN"/>
    <property type="match status" value="1"/>
</dbReference>
<dbReference type="Gene3D" id="3.10.10.10">
    <property type="entry name" value="HIV Type 1 Reverse Transcriptase, subunit A, domain 1"/>
    <property type="match status" value="1"/>
</dbReference>
<sequence length="119" mass="14391">MRLYIDYRQLNKLIVKSRYTLPRIEDLFHQFRGAKVFSKIDLRSRYYQLKVKETNVPQYGHYEFVAMPFGLTSGPEAFMDLMNQVFQHYLDQFVVVFIDDILIYSKSETEHDEHLRVFL</sequence>
<reference evidence="2 3" key="1">
    <citation type="submission" date="2023-03" db="EMBL/GenBank/DDBJ databases">
        <title>WGS of Gossypium arboreum.</title>
        <authorList>
            <person name="Yu D."/>
        </authorList>
    </citation>
    <scope>NUCLEOTIDE SEQUENCE [LARGE SCALE GENOMIC DNA]</scope>
    <source>
        <tissue evidence="2">Leaf</tissue>
    </source>
</reference>
<dbReference type="EMBL" id="JARKNE010000012">
    <property type="protein sequence ID" value="KAK5775397.1"/>
    <property type="molecule type" value="Genomic_DNA"/>
</dbReference>
<dbReference type="Proteomes" id="UP001358586">
    <property type="component" value="Chromosome 12"/>
</dbReference>
<name>A0ABR0MQ48_GOSAR</name>
<dbReference type="InterPro" id="IPR000477">
    <property type="entry name" value="RT_dom"/>
</dbReference>
<dbReference type="InterPro" id="IPR043128">
    <property type="entry name" value="Rev_trsase/Diguanyl_cyclase"/>
</dbReference>
<evidence type="ECO:0000259" key="1">
    <source>
        <dbReference type="PROSITE" id="PS50878"/>
    </source>
</evidence>
<gene>
    <name evidence="2" type="ORF">PVK06_043282</name>
</gene>
<keyword evidence="3" id="KW-1185">Reference proteome</keyword>
<dbReference type="PANTHER" id="PTHR24559:SF444">
    <property type="entry name" value="REVERSE TRANSCRIPTASE DOMAIN-CONTAINING PROTEIN"/>
    <property type="match status" value="1"/>
</dbReference>
<dbReference type="SUPFAM" id="SSF56672">
    <property type="entry name" value="DNA/RNA polymerases"/>
    <property type="match status" value="1"/>
</dbReference>
<feature type="domain" description="Reverse transcriptase" evidence="1">
    <location>
        <begin position="1"/>
        <end position="119"/>
    </location>
</feature>
<evidence type="ECO:0000313" key="3">
    <source>
        <dbReference type="Proteomes" id="UP001358586"/>
    </source>
</evidence>
<dbReference type="PROSITE" id="PS50878">
    <property type="entry name" value="RT_POL"/>
    <property type="match status" value="1"/>
</dbReference>
<proteinExistence type="predicted"/>
<dbReference type="Pfam" id="PF00078">
    <property type="entry name" value="RVT_1"/>
    <property type="match status" value="1"/>
</dbReference>
<dbReference type="CDD" id="cd01647">
    <property type="entry name" value="RT_LTR"/>
    <property type="match status" value="1"/>
</dbReference>
<protein>
    <recommendedName>
        <fullName evidence="1">Reverse transcriptase domain-containing protein</fullName>
    </recommendedName>
</protein>
<comment type="caution">
    <text evidence="2">The sequence shown here is derived from an EMBL/GenBank/DDBJ whole genome shotgun (WGS) entry which is preliminary data.</text>
</comment>
<dbReference type="InterPro" id="IPR043502">
    <property type="entry name" value="DNA/RNA_pol_sf"/>
</dbReference>
<accession>A0ABR0MQ48</accession>
<dbReference type="Gene3D" id="3.30.70.270">
    <property type="match status" value="1"/>
</dbReference>